<feature type="compositionally biased region" description="Low complexity" evidence="4">
    <location>
        <begin position="571"/>
        <end position="580"/>
    </location>
</feature>
<dbReference type="UniPathway" id="UPA00143"/>
<comment type="pathway">
    <text evidence="1">Protein modification; protein ubiquitination.</text>
</comment>
<dbReference type="InterPro" id="IPR020575">
    <property type="entry name" value="Hsp90_N"/>
</dbReference>
<evidence type="ECO:0000256" key="1">
    <source>
        <dbReference type="ARBA" id="ARBA00004906"/>
    </source>
</evidence>
<dbReference type="InterPro" id="IPR011333">
    <property type="entry name" value="SKP1/BTB/POZ_sf"/>
</dbReference>
<sequence>MDHVSYVFYEFHLYQVAKTKEIQEIISSNEEENAILLVICCLTIAWKMRIRSFNVELFLLGRRDYGAVDLLLKLRRHDYGDYDTVDNETDYICRSRGFHVDAIPCYESNYPNQLLLYQLLPKCGLLQRLCSDSEDSASITLELHDIPGGEDAFELCAKFCYGIEINLSARNIVPAICAAKFLRMTEAVERGNFILKLESFFNSCILDGWKDSILTLQTTGKLPEWSENLGIIRRCIDSVVEKILTPLPKVTWSYTYTRPGYSQKRHQIVPKDWWTEDVSDLDIDLFRCIITTIRSTNMLPQQLIGEALHVYACRWLPDTTKNWPPESSTSQIEDVNKKQRILDTVASMIPADRGCVSIGFLLRLLSIANFIGASPVTKAELIRRSCMQLEEATVNDLLFPPHLSSNSHFYDVDLVGAVLESFLQQWRRQNLGEQGQSVSLIQKVGKLIDSYLQVVSRDVNLPVQKVVSIVEALPEIARPNHDNLYKAINIYLKEHPGLEKVEKKHLCRILDCQKLSPEVCAHAVKNERLPLRTVVQVLFFEQERGARSTTHKLPPQQLLIGRQRRPITANDSSKSKVSSDGQSYEVEGITRTTNPGITESIHHKTTKSDGKLVLEPEQNVTRKKDEQTEIEKARVSRLMDLIVNSLYSNKEVNASDALDKLRFLSVTDPNLLKDRVDLDIRIQTNKDNGIITITDSGIGMTRQELVDCLGTIAQSGTAKFLKALKVPQYLA</sequence>
<dbReference type="Proteomes" id="UP000306102">
    <property type="component" value="Unassembled WGS sequence"/>
</dbReference>
<evidence type="ECO:0000313" key="6">
    <source>
        <dbReference type="EMBL" id="THF98265.1"/>
    </source>
</evidence>
<dbReference type="InterPro" id="IPR036890">
    <property type="entry name" value="HATPase_C_sf"/>
</dbReference>
<dbReference type="GO" id="GO:0016567">
    <property type="term" value="P:protein ubiquitination"/>
    <property type="evidence" value="ECO:0007669"/>
    <property type="project" value="UniProtKB-UniPathway"/>
</dbReference>
<dbReference type="SUPFAM" id="SSF55874">
    <property type="entry name" value="ATPase domain of HSP90 chaperone/DNA topoisomerase II/histidine kinase"/>
    <property type="match status" value="1"/>
</dbReference>
<evidence type="ECO:0000259" key="5">
    <source>
        <dbReference type="PROSITE" id="PS51649"/>
    </source>
</evidence>
<proteinExistence type="inferred from homology"/>
<reference evidence="6 7" key="1">
    <citation type="journal article" date="2018" name="Proc. Natl. Acad. Sci. U.S.A.">
        <title>Draft genome sequence of Camellia sinensis var. sinensis provides insights into the evolution of the tea genome and tea quality.</title>
        <authorList>
            <person name="Wei C."/>
            <person name="Yang H."/>
            <person name="Wang S."/>
            <person name="Zhao J."/>
            <person name="Liu C."/>
            <person name="Gao L."/>
            <person name="Xia E."/>
            <person name="Lu Y."/>
            <person name="Tai Y."/>
            <person name="She G."/>
            <person name="Sun J."/>
            <person name="Cao H."/>
            <person name="Tong W."/>
            <person name="Gao Q."/>
            <person name="Li Y."/>
            <person name="Deng W."/>
            <person name="Jiang X."/>
            <person name="Wang W."/>
            <person name="Chen Q."/>
            <person name="Zhang S."/>
            <person name="Li H."/>
            <person name="Wu J."/>
            <person name="Wang P."/>
            <person name="Li P."/>
            <person name="Shi C."/>
            <person name="Zheng F."/>
            <person name="Jian J."/>
            <person name="Huang B."/>
            <person name="Shan D."/>
            <person name="Shi M."/>
            <person name="Fang C."/>
            <person name="Yue Y."/>
            <person name="Li F."/>
            <person name="Li D."/>
            <person name="Wei S."/>
            <person name="Han B."/>
            <person name="Jiang C."/>
            <person name="Yin Y."/>
            <person name="Xia T."/>
            <person name="Zhang Z."/>
            <person name="Bennetzen J.L."/>
            <person name="Zhao S."/>
            <person name="Wan X."/>
        </authorList>
    </citation>
    <scope>NUCLEOTIDE SEQUENCE [LARGE SCALE GENOMIC DNA]</scope>
    <source>
        <strain evidence="7">cv. Shuchazao</strain>
        <tissue evidence="6">Leaf</tissue>
    </source>
</reference>
<dbReference type="PANTHER" id="PTHR32370">
    <property type="entry name" value="OS12G0117600 PROTEIN"/>
    <property type="match status" value="1"/>
</dbReference>
<dbReference type="Gene3D" id="3.30.565.10">
    <property type="entry name" value="Histidine kinase-like ATPase, C-terminal domain"/>
    <property type="match status" value="1"/>
</dbReference>
<keyword evidence="7" id="KW-1185">Reference proteome</keyword>
<organism evidence="6 7">
    <name type="scientific">Camellia sinensis var. sinensis</name>
    <name type="common">China tea</name>
    <dbReference type="NCBI Taxonomy" id="542762"/>
    <lineage>
        <taxon>Eukaryota</taxon>
        <taxon>Viridiplantae</taxon>
        <taxon>Streptophyta</taxon>
        <taxon>Embryophyta</taxon>
        <taxon>Tracheophyta</taxon>
        <taxon>Spermatophyta</taxon>
        <taxon>Magnoliopsida</taxon>
        <taxon>eudicotyledons</taxon>
        <taxon>Gunneridae</taxon>
        <taxon>Pentapetalae</taxon>
        <taxon>asterids</taxon>
        <taxon>Ericales</taxon>
        <taxon>Theaceae</taxon>
        <taxon>Camellia</taxon>
    </lineage>
</organism>
<dbReference type="PROSITE" id="PS51649">
    <property type="entry name" value="NPH3"/>
    <property type="match status" value="1"/>
</dbReference>
<evidence type="ECO:0000256" key="4">
    <source>
        <dbReference type="SAM" id="MobiDB-lite"/>
    </source>
</evidence>
<evidence type="ECO:0000313" key="7">
    <source>
        <dbReference type="Proteomes" id="UP000306102"/>
    </source>
</evidence>
<evidence type="ECO:0000256" key="3">
    <source>
        <dbReference type="PROSITE-ProRule" id="PRU00982"/>
    </source>
</evidence>
<dbReference type="SUPFAM" id="SSF54695">
    <property type="entry name" value="POZ domain"/>
    <property type="match status" value="1"/>
</dbReference>
<dbReference type="InterPro" id="IPR027356">
    <property type="entry name" value="NPH3_dom"/>
</dbReference>
<dbReference type="AlphaFoldDB" id="A0A4S4D9U3"/>
<feature type="domain" description="NPH3" evidence="5">
    <location>
        <begin position="272"/>
        <end position="544"/>
    </location>
</feature>
<name>A0A4S4D9U3_CAMSN</name>
<dbReference type="EMBL" id="SDRB02012245">
    <property type="protein sequence ID" value="THF98265.1"/>
    <property type="molecule type" value="Genomic_DNA"/>
</dbReference>
<comment type="similarity">
    <text evidence="3">Belongs to the NPH3 family.</text>
</comment>
<evidence type="ECO:0000256" key="2">
    <source>
        <dbReference type="ARBA" id="ARBA00022786"/>
    </source>
</evidence>
<protein>
    <recommendedName>
        <fullName evidence="5">NPH3 domain-containing protein</fullName>
    </recommendedName>
</protein>
<dbReference type="PRINTS" id="PR00775">
    <property type="entry name" value="HEATSHOCK90"/>
</dbReference>
<feature type="region of interest" description="Disordered" evidence="4">
    <location>
        <begin position="562"/>
        <end position="585"/>
    </location>
</feature>
<comment type="caution">
    <text evidence="6">The sequence shown here is derived from an EMBL/GenBank/DDBJ whole genome shotgun (WGS) entry which is preliminary data.</text>
</comment>
<keyword evidence="2" id="KW-0833">Ubl conjugation pathway</keyword>
<dbReference type="InterPro" id="IPR043454">
    <property type="entry name" value="NPH3/RPT2-like"/>
</dbReference>
<accession>A0A4S4D9U3</accession>
<gene>
    <name evidence="6" type="ORF">TEA_011748</name>
</gene>
<dbReference type="Pfam" id="PF03000">
    <property type="entry name" value="NPH3"/>
    <property type="match status" value="1"/>
</dbReference>
<dbReference type="STRING" id="542762.A0A4S4D9U3"/>